<dbReference type="EMBL" id="LGKP01000008">
    <property type="protein sequence ID" value="KPL90906.1"/>
    <property type="molecule type" value="Genomic_DNA"/>
</dbReference>
<comment type="caution">
    <text evidence="1">The sequence shown here is derived from an EMBL/GenBank/DDBJ whole genome shotgun (WGS) entry which is preliminary data.</text>
</comment>
<dbReference type="Gene3D" id="3.30.450.30">
    <property type="entry name" value="Dynein light chain 2a, cytoplasmic"/>
    <property type="match status" value="1"/>
</dbReference>
<protein>
    <recommendedName>
        <fullName evidence="3">Roadblock/LAMTOR2 domain-containing protein</fullName>
    </recommendedName>
</protein>
<dbReference type="SUPFAM" id="SSF103196">
    <property type="entry name" value="Roadblock/LC7 domain"/>
    <property type="match status" value="1"/>
</dbReference>
<gene>
    <name evidence="1" type="ORF">SE18_03760</name>
</gene>
<dbReference type="RefSeq" id="WP_054533082.1">
    <property type="nucleotide sequence ID" value="NZ_LGKP01000008.1"/>
</dbReference>
<name>A0A0N8GT24_9CHLR</name>
<reference evidence="1 2" key="1">
    <citation type="submission" date="2015-07" db="EMBL/GenBank/DDBJ databases">
        <title>Whole genome sequence of Herpetosiphon geysericola DSM 7119.</title>
        <authorList>
            <person name="Hemp J."/>
            <person name="Ward L.M."/>
            <person name="Pace L.A."/>
            <person name="Fischer W.W."/>
        </authorList>
    </citation>
    <scope>NUCLEOTIDE SEQUENCE [LARGE SCALE GENOMIC DNA]</scope>
    <source>
        <strain evidence="1 2">DSM 7119</strain>
    </source>
</reference>
<evidence type="ECO:0000313" key="2">
    <source>
        <dbReference type="Proteomes" id="UP000050277"/>
    </source>
</evidence>
<dbReference type="Proteomes" id="UP000050277">
    <property type="component" value="Unassembled WGS sequence"/>
</dbReference>
<keyword evidence="2" id="KW-1185">Reference proteome</keyword>
<sequence length="286" mass="30820">MHTIILTGDGEASIQCLKTISSSYTLKPLSPTTGAVHIGEYRLTTTTSIRLLAIPKTTYEELGSGLMERALATITFVDGCQPSVDSGYFVNELEEQAFRLGKPLIIAATRGQAPNALSSEAMREALGTSSYATVASCEMQQISTLYRLVANAIKLAPATAQRHAHLQQILNNLVNVSHYRLRGIALATHEGLTCALSFTKSSSHQRISGLSKALLDVYRQMGYACELGWASALILHADEGTLIVETLGDYLVTMLCDDDLGDIEALRRDLNAALQPQPSATQLHAA</sequence>
<accession>A0A0N8GT24</accession>
<dbReference type="STRING" id="70996.SE18_03760"/>
<dbReference type="AlphaFoldDB" id="A0A0N8GT24"/>
<proteinExistence type="predicted"/>
<evidence type="ECO:0000313" key="1">
    <source>
        <dbReference type="EMBL" id="KPL90906.1"/>
    </source>
</evidence>
<evidence type="ECO:0008006" key="3">
    <source>
        <dbReference type="Google" id="ProtNLM"/>
    </source>
</evidence>
<organism evidence="1 2">
    <name type="scientific">Herpetosiphon geysericola</name>
    <dbReference type="NCBI Taxonomy" id="70996"/>
    <lineage>
        <taxon>Bacteria</taxon>
        <taxon>Bacillati</taxon>
        <taxon>Chloroflexota</taxon>
        <taxon>Chloroflexia</taxon>
        <taxon>Herpetosiphonales</taxon>
        <taxon>Herpetosiphonaceae</taxon>
        <taxon>Herpetosiphon</taxon>
    </lineage>
</organism>